<keyword evidence="2" id="KW-1185">Reference proteome</keyword>
<comment type="caution">
    <text evidence="1">The sequence shown here is derived from an EMBL/GenBank/DDBJ whole genome shotgun (WGS) entry which is preliminary data.</text>
</comment>
<proteinExistence type="predicted"/>
<dbReference type="OrthoDB" id="7275093at2"/>
<name>A0A502G403_9PROT</name>
<accession>A0A502G403</accession>
<organism evidence="1 2">
    <name type="scientific">Muricoccus nepalensis</name>
    <dbReference type="NCBI Taxonomy" id="1854500"/>
    <lineage>
        <taxon>Bacteria</taxon>
        <taxon>Pseudomonadati</taxon>
        <taxon>Pseudomonadota</taxon>
        <taxon>Alphaproteobacteria</taxon>
        <taxon>Acetobacterales</taxon>
        <taxon>Roseomonadaceae</taxon>
        <taxon>Muricoccus</taxon>
    </lineage>
</organism>
<gene>
    <name evidence="1" type="ORF">EAH89_13490</name>
</gene>
<dbReference type="EMBL" id="RCZP01000011">
    <property type="protein sequence ID" value="TPG55946.1"/>
    <property type="molecule type" value="Genomic_DNA"/>
</dbReference>
<dbReference type="Proteomes" id="UP000317078">
    <property type="component" value="Unassembled WGS sequence"/>
</dbReference>
<sequence>MSAPLDLGTVGRTLQRLVERDGRPLVLRDAATGLDHRLPASLVAAPEGLMPNFLAAANVVWRAATGRHLGIEQERDPEALLGYRVKGIRGEPFSVVMLSAMEAIGRSGTPKALLVNDFDALWHQLRPLGASSSGKTAPGRAQGPTP</sequence>
<evidence type="ECO:0000313" key="2">
    <source>
        <dbReference type="Proteomes" id="UP000317078"/>
    </source>
</evidence>
<reference evidence="1 2" key="1">
    <citation type="journal article" date="2019" name="Environ. Microbiol.">
        <title>Species interactions and distinct microbial communities in high Arctic permafrost affected cryosols are associated with the CH4 and CO2 gas fluxes.</title>
        <authorList>
            <person name="Altshuler I."/>
            <person name="Hamel J."/>
            <person name="Turney S."/>
            <person name="Magnuson E."/>
            <person name="Levesque R."/>
            <person name="Greer C."/>
            <person name="Whyte L.G."/>
        </authorList>
    </citation>
    <scope>NUCLEOTIDE SEQUENCE [LARGE SCALE GENOMIC DNA]</scope>
    <source>
        <strain evidence="1 2">S9.3B</strain>
    </source>
</reference>
<dbReference type="RefSeq" id="WP_140883904.1">
    <property type="nucleotide sequence ID" value="NZ_RCZP01000011.1"/>
</dbReference>
<protein>
    <submittedName>
        <fullName evidence="1">Uncharacterized protein</fullName>
    </submittedName>
</protein>
<evidence type="ECO:0000313" key="1">
    <source>
        <dbReference type="EMBL" id="TPG55946.1"/>
    </source>
</evidence>
<dbReference type="AlphaFoldDB" id="A0A502G403"/>